<sequence>MQFKSILAVGFTVATMADAAYVNFFGGEDCSNYFQTINIPTGCSNLKSTALSWEIYGSSGCTVTVYKNAGCKAGDALPPPQSR</sequence>
<dbReference type="Proteomes" id="UP001390339">
    <property type="component" value="Unassembled WGS sequence"/>
</dbReference>
<comment type="caution">
    <text evidence="2">The sequence shown here is derived from an EMBL/GenBank/DDBJ whole genome shotgun (WGS) entry which is preliminary data.</text>
</comment>
<dbReference type="EMBL" id="JAPCWZ010000007">
    <property type="protein sequence ID" value="KAK8856574.1"/>
    <property type="molecule type" value="Genomic_DNA"/>
</dbReference>
<keyword evidence="3" id="KW-1185">Reference proteome</keyword>
<evidence type="ECO:0000256" key="1">
    <source>
        <dbReference type="SAM" id="SignalP"/>
    </source>
</evidence>
<evidence type="ECO:0000313" key="2">
    <source>
        <dbReference type="EMBL" id="KAK8856574.1"/>
    </source>
</evidence>
<accession>A0ABR2I2F5</accession>
<evidence type="ECO:0000313" key="3">
    <source>
        <dbReference type="Proteomes" id="UP001390339"/>
    </source>
</evidence>
<reference evidence="2 3" key="1">
    <citation type="journal article" date="2024" name="IMA Fungus">
        <title>Apiospora arundinis, a panoply of carbohydrate-active enzymes and secondary metabolites.</title>
        <authorList>
            <person name="Sorensen T."/>
            <person name="Petersen C."/>
            <person name="Muurmann A.T."/>
            <person name="Christiansen J.V."/>
            <person name="Brundto M.L."/>
            <person name="Overgaard C.K."/>
            <person name="Boysen A.T."/>
            <person name="Wollenberg R.D."/>
            <person name="Larsen T.O."/>
            <person name="Sorensen J.L."/>
            <person name="Nielsen K.L."/>
            <person name="Sondergaard T.E."/>
        </authorList>
    </citation>
    <scope>NUCLEOTIDE SEQUENCE [LARGE SCALE GENOMIC DNA]</scope>
    <source>
        <strain evidence="2 3">AAU 773</strain>
    </source>
</reference>
<feature type="signal peptide" evidence="1">
    <location>
        <begin position="1"/>
        <end position="19"/>
    </location>
</feature>
<feature type="chain" id="PRO_5046498721" evidence="1">
    <location>
        <begin position="20"/>
        <end position="83"/>
    </location>
</feature>
<gene>
    <name evidence="2" type="ORF">PGQ11_012486</name>
</gene>
<organism evidence="2 3">
    <name type="scientific">Apiospora arundinis</name>
    <dbReference type="NCBI Taxonomy" id="335852"/>
    <lineage>
        <taxon>Eukaryota</taxon>
        <taxon>Fungi</taxon>
        <taxon>Dikarya</taxon>
        <taxon>Ascomycota</taxon>
        <taxon>Pezizomycotina</taxon>
        <taxon>Sordariomycetes</taxon>
        <taxon>Xylariomycetidae</taxon>
        <taxon>Amphisphaeriales</taxon>
        <taxon>Apiosporaceae</taxon>
        <taxon>Apiospora</taxon>
    </lineage>
</organism>
<name>A0ABR2I2F5_9PEZI</name>
<keyword evidence="1" id="KW-0732">Signal</keyword>
<proteinExistence type="predicted"/>
<protein>
    <submittedName>
        <fullName evidence="2">Uncharacterized protein</fullName>
    </submittedName>
</protein>